<evidence type="ECO:0000256" key="1">
    <source>
        <dbReference type="SAM" id="Coils"/>
    </source>
</evidence>
<dbReference type="InterPro" id="IPR004827">
    <property type="entry name" value="bZIP"/>
</dbReference>
<evidence type="ECO:0000256" key="2">
    <source>
        <dbReference type="SAM" id="MobiDB-lite"/>
    </source>
</evidence>
<feature type="region of interest" description="Disordered" evidence="2">
    <location>
        <begin position="1"/>
        <end position="37"/>
    </location>
</feature>
<dbReference type="Gene3D" id="1.20.5.170">
    <property type="match status" value="1"/>
</dbReference>
<sequence>MPMPMAQSALSPPRRYSKTKSAFSPSASSDEDWTKVSDLVERRKIQNRIAQRNYRKKLKHRLEDLERRASSFDSTESDKQFQEPTKFKQSLFAPKTLKSQHAATNVPFVLQGQLKSLLESTNELFSPDIHNDDVRLKNAPRSTYETYPAFDEIPPAPHEFAQFYPAIATPPSMAQFSGILKRENEPNNNGLVSYAYLNYMPVLDSNAGGPQKRIKPHTPPPSPCSPYSVDGLAAAGFNSPPTIWSMSYRFGQD</sequence>
<name>A0A8K0RJG4_9HYPO</name>
<evidence type="ECO:0000313" key="4">
    <source>
        <dbReference type="EMBL" id="KAH7230892.1"/>
    </source>
</evidence>
<dbReference type="PROSITE" id="PS00036">
    <property type="entry name" value="BZIP_BASIC"/>
    <property type="match status" value="1"/>
</dbReference>
<dbReference type="EMBL" id="JAGPXF010000009">
    <property type="protein sequence ID" value="KAH7230892.1"/>
    <property type="molecule type" value="Genomic_DNA"/>
</dbReference>
<feature type="coiled-coil region" evidence="1">
    <location>
        <begin position="48"/>
        <end position="75"/>
    </location>
</feature>
<dbReference type="AlphaFoldDB" id="A0A8K0RJG4"/>
<feature type="compositionally biased region" description="Polar residues" evidence="2">
    <location>
        <begin position="19"/>
        <end position="28"/>
    </location>
</feature>
<dbReference type="GO" id="GO:0003700">
    <property type="term" value="F:DNA-binding transcription factor activity"/>
    <property type="evidence" value="ECO:0007669"/>
    <property type="project" value="InterPro"/>
</dbReference>
<dbReference type="Proteomes" id="UP000813427">
    <property type="component" value="Unassembled WGS sequence"/>
</dbReference>
<dbReference type="PANTHER" id="PTHR39607">
    <property type="entry name" value="XANTHOCILLIN BIOSYNTHESIS CLUSTER TRANSCRIPTION FACTOR XANC-RELATED"/>
    <property type="match status" value="1"/>
</dbReference>
<evidence type="ECO:0000259" key="3">
    <source>
        <dbReference type="PROSITE" id="PS00036"/>
    </source>
</evidence>
<keyword evidence="5" id="KW-1185">Reference proteome</keyword>
<keyword evidence="1" id="KW-0175">Coiled coil</keyword>
<organism evidence="4 5">
    <name type="scientific">Fusarium tricinctum</name>
    <dbReference type="NCBI Taxonomy" id="61284"/>
    <lineage>
        <taxon>Eukaryota</taxon>
        <taxon>Fungi</taxon>
        <taxon>Dikarya</taxon>
        <taxon>Ascomycota</taxon>
        <taxon>Pezizomycotina</taxon>
        <taxon>Sordariomycetes</taxon>
        <taxon>Hypocreomycetidae</taxon>
        <taxon>Hypocreales</taxon>
        <taxon>Nectriaceae</taxon>
        <taxon>Fusarium</taxon>
        <taxon>Fusarium tricinctum species complex</taxon>
    </lineage>
</organism>
<dbReference type="SUPFAM" id="SSF57959">
    <property type="entry name" value="Leucine zipper domain"/>
    <property type="match status" value="1"/>
</dbReference>
<dbReference type="OrthoDB" id="194358at2759"/>
<proteinExistence type="predicted"/>
<evidence type="ECO:0000313" key="5">
    <source>
        <dbReference type="Proteomes" id="UP000813427"/>
    </source>
</evidence>
<dbReference type="InterPro" id="IPR046347">
    <property type="entry name" value="bZIP_sf"/>
</dbReference>
<protein>
    <recommendedName>
        <fullName evidence="3">BZIP domain-containing protein</fullName>
    </recommendedName>
</protein>
<feature type="domain" description="BZIP" evidence="3">
    <location>
        <begin position="42"/>
        <end position="57"/>
    </location>
</feature>
<comment type="caution">
    <text evidence="4">The sequence shown here is derived from an EMBL/GenBank/DDBJ whole genome shotgun (WGS) entry which is preliminary data.</text>
</comment>
<accession>A0A8K0RJG4</accession>
<dbReference type="PANTHER" id="PTHR39607:SF2">
    <property type="entry name" value="BZIP DOMAIN-CONTAINING PROTEIN"/>
    <property type="match status" value="1"/>
</dbReference>
<reference evidence="4" key="1">
    <citation type="journal article" date="2021" name="Nat. Commun.">
        <title>Genetic determinants of endophytism in the Arabidopsis root mycobiome.</title>
        <authorList>
            <person name="Mesny F."/>
            <person name="Miyauchi S."/>
            <person name="Thiergart T."/>
            <person name="Pickel B."/>
            <person name="Atanasova L."/>
            <person name="Karlsson M."/>
            <person name="Huettel B."/>
            <person name="Barry K.W."/>
            <person name="Haridas S."/>
            <person name="Chen C."/>
            <person name="Bauer D."/>
            <person name="Andreopoulos W."/>
            <person name="Pangilinan J."/>
            <person name="LaButti K."/>
            <person name="Riley R."/>
            <person name="Lipzen A."/>
            <person name="Clum A."/>
            <person name="Drula E."/>
            <person name="Henrissat B."/>
            <person name="Kohler A."/>
            <person name="Grigoriev I.V."/>
            <person name="Martin F.M."/>
            <person name="Hacquard S."/>
        </authorList>
    </citation>
    <scope>NUCLEOTIDE SEQUENCE</scope>
    <source>
        <strain evidence="4">MPI-SDFR-AT-0068</strain>
    </source>
</reference>
<gene>
    <name evidence="4" type="ORF">BKA59DRAFT_518183</name>
</gene>
<dbReference type="InterPro" id="IPR052635">
    <property type="entry name" value="Sec_Metab_Biosynth_Reg"/>
</dbReference>
<dbReference type="CDD" id="cd14688">
    <property type="entry name" value="bZIP_YAP"/>
    <property type="match status" value="1"/>
</dbReference>